<accession>A0A840UR49</accession>
<reference evidence="2 3" key="1">
    <citation type="submission" date="2020-08" db="EMBL/GenBank/DDBJ databases">
        <title>Genomic Encyclopedia of Type Strains, Phase IV (KMG-IV): sequencing the most valuable type-strain genomes for metagenomic binning, comparative biology and taxonomic classification.</title>
        <authorList>
            <person name="Goeker M."/>
        </authorList>
    </citation>
    <scope>NUCLEOTIDE SEQUENCE [LARGE SCALE GENOMIC DNA]</scope>
    <source>
        <strain evidence="2 3">DSM 28570</strain>
    </source>
</reference>
<comment type="caution">
    <text evidence="2">The sequence shown here is derived from an EMBL/GenBank/DDBJ whole genome shotgun (WGS) entry which is preliminary data.</text>
</comment>
<keyword evidence="3" id="KW-1185">Reference proteome</keyword>
<name>A0A840UR49_9BACT</name>
<proteinExistence type="predicted"/>
<evidence type="ECO:0000256" key="1">
    <source>
        <dbReference type="SAM" id="MobiDB-lite"/>
    </source>
</evidence>
<dbReference type="RefSeq" id="WP_183350829.1">
    <property type="nucleotide sequence ID" value="NZ_JACHEO010000010.1"/>
</dbReference>
<sequence length="150" mass="16665">MSKRKTAPANSISEQGKLFRAAVRALPEPPEDLRESDLHFWNSIILSKRSDAWSATDLIFAGILARTMADIRSLQGDIRKEGDIVDGKKNARHDLLDMFVRRSLAISRLIQVHSLATSGRSGDQARKNSLAREARDTDGDDDLIPGTRVQ</sequence>
<evidence type="ECO:0000313" key="3">
    <source>
        <dbReference type="Proteomes" id="UP000539642"/>
    </source>
</evidence>
<dbReference type="EMBL" id="JACHEO010000010">
    <property type="protein sequence ID" value="MBB5348262.1"/>
    <property type="molecule type" value="Genomic_DNA"/>
</dbReference>
<dbReference type="Proteomes" id="UP000539642">
    <property type="component" value="Unassembled WGS sequence"/>
</dbReference>
<feature type="region of interest" description="Disordered" evidence="1">
    <location>
        <begin position="117"/>
        <end position="150"/>
    </location>
</feature>
<feature type="compositionally biased region" description="Basic and acidic residues" evidence="1">
    <location>
        <begin position="123"/>
        <end position="137"/>
    </location>
</feature>
<gene>
    <name evidence="2" type="ORF">HNQ81_001993</name>
</gene>
<protein>
    <recommendedName>
        <fullName evidence="4">Terminase</fullName>
    </recommendedName>
</protein>
<evidence type="ECO:0000313" key="2">
    <source>
        <dbReference type="EMBL" id="MBB5348262.1"/>
    </source>
</evidence>
<evidence type="ECO:0008006" key="4">
    <source>
        <dbReference type="Google" id="ProtNLM"/>
    </source>
</evidence>
<dbReference type="AlphaFoldDB" id="A0A840UR49"/>
<organism evidence="2 3">
    <name type="scientific">Desulfoprunum benzoelyticum</name>
    <dbReference type="NCBI Taxonomy" id="1506996"/>
    <lineage>
        <taxon>Bacteria</taxon>
        <taxon>Pseudomonadati</taxon>
        <taxon>Thermodesulfobacteriota</taxon>
        <taxon>Desulfobulbia</taxon>
        <taxon>Desulfobulbales</taxon>
        <taxon>Desulfobulbaceae</taxon>
        <taxon>Desulfoprunum</taxon>
    </lineage>
</organism>